<organism evidence="1 2">
    <name type="scientific">Clostridium polyendosporum</name>
    <dbReference type="NCBI Taxonomy" id="69208"/>
    <lineage>
        <taxon>Bacteria</taxon>
        <taxon>Bacillati</taxon>
        <taxon>Bacillota</taxon>
        <taxon>Clostridia</taxon>
        <taxon>Eubacteriales</taxon>
        <taxon>Clostridiaceae</taxon>
        <taxon>Clostridium</taxon>
    </lineage>
</organism>
<name>A0A919S0X6_9CLOT</name>
<gene>
    <name evidence="1" type="ORF">CPJCM30710_27530</name>
</gene>
<evidence type="ECO:0000313" key="1">
    <source>
        <dbReference type="EMBL" id="GIM30087.1"/>
    </source>
</evidence>
<evidence type="ECO:0000313" key="2">
    <source>
        <dbReference type="Proteomes" id="UP000679179"/>
    </source>
</evidence>
<dbReference type="RefSeq" id="WP_281413990.1">
    <property type="nucleotide sequence ID" value="NZ_BOPZ01000027.1"/>
</dbReference>
<dbReference type="AlphaFoldDB" id="A0A919S0X6"/>
<dbReference type="Proteomes" id="UP000679179">
    <property type="component" value="Unassembled WGS sequence"/>
</dbReference>
<reference evidence="1" key="1">
    <citation type="submission" date="2021-03" db="EMBL/GenBank/DDBJ databases">
        <title>Taxonomic study of Clostridium polyendosporum from meadow-gley soil under rice.</title>
        <authorList>
            <person name="Kobayashi H."/>
            <person name="Tanizawa Y."/>
            <person name="Yagura M."/>
        </authorList>
    </citation>
    <scope>NUCLEOTIDE SEQUENCE</scope>
    <source>
        <strain evidence="1">JCM 30710</strain>
    </source>
</reference>
<comment type="caution">
    <text evidence="1">The sequence shown here is derived from an EMBL/GenBank/DDBJ whole genome shotgun (WGS) entry which is preliminary data.</text>
</comment>
<accession>A0A919S0X6</accession>
<protein>
    <submittedName>
        <fullName evidence="1">Uncharacterized protein</fullName>
    </submittedName>
</protein>
<keyword evidence="2" id="KW-1185">Reference proteome</keyword>
<proteinExistence type="predicted"/>
<dbReference type="EMBL" id="BOPZ01000027">
    <property type="protein sequence ID" value="GIM30087.1"/>
    <property type="molecule type" value="Genomic_DNA"/>
</dbReference>
<sequence>MLILSSYGNESTILSGNESRKWTDQIISSINSQFVDSKKI</sequence>